<accession>A0A846TWQ2</accession>
<feature type="domain" description="Acyl-CoA thioesterase-like N-terminal HotDog" evidence="1">
    <location>
        <begin position="31"/>
        <end position="114"/>
    </location>
</feature>
<proteinExistence type="predicted"/>
<name>A0A846TWQ2_9MICC</name>
<evidence type="ECO:0000259" key="2">
    <source>
        <dbReference type="Pfam" id="PF20789"/>
    </source>
</evidence>
<dbReference type="Proteomes" id="UP000521379">
    <property type="component" value="Unassembled WGS sequence"/>
</dbReference>
<dbReference type="InterPro" id="IPR049450">
    <property type="entry name" value="ACOT8-like_C"/>
</dbReference>
<dbReference type="Gene3D" id="2.40.160.210">
    <property type="entry name" value="Acyl-CoA thioesterase, double hotdog domain"/>
    <property type="match status" value="1"/>
</dbReference>
<sequence length="265" mass="28474">MQNTAHGPTNSYFERIGPASFAATKHVGGGWDPEEQHIAPALGLLAHCMEVDRRARGVNGLQLTRVSYDILGTFAIGQVGVVVTVLRPGRTIELVEARLSHDGRDVVIARGWFMQTYNTTAIQGVGLNPVGGPGDHQPWNGSQVWPGGFIASLTARRTEVERGRAMAWLRTDTPLVRDEPVSPTATFLGLVDVMNGVAARAENTTVAFPNLDLTAHFFREPRLPWVGLHTSVSFGPTGVGLTTATIHDDDGPVGVVAQTLTVRPM</sequence>
<feature type="domain" description="Acyl-CoA thioesterase-like C-terminal" evidence="2">
    <location>
        <begin position="155"/>
        <end position="262"/>
    </location>
</feature>
<evidence type="ECO:0000259" key="1">
    <source>
        <dbReference type="Pfam" id="PF13622"/>
    </source>
</evidence>
<evidence type="ECO:0000313" key="4">
    <source>
        <dbReference type="Proteomes" id="UP000521379"/>
    </source>
</evidence>
<dbReference type="InterPro" id="IPR029069">
    <property type="entry name" value="HotDog_dom_sf"/>
</dbReference>
<organism evidence="3 4">
    <name type="scientific">Kocuria subflava</name>
    <dbReference type="NCBI Taxonomy" id="1736139"/>
    <lineage>
        <taxon>Bacteria</taxon>
        <taxon>Bacillati</taxon>
        <taxon>Actinomycetota</taxon>
        <taxon>Actinomycetes</taxon>
        <taxon>Micrococcales</taxon>
        <taxon>Micrococcaceae</taxon>
        <taxon>Kocuria</taxon>
    </lineage>
</organism>
<dbReference type="Pfam" id="PF13622">
    <property type="entry name" value="4HBT_3"/>
    <property type="match status" value="1"/>
</dbReference>
<protein>
    <submittedName>
        <fullName evidence="3">Thioesterase family protein</fullName>
    </submittedName>
</protein>
<dbReference type="SUPFAM" id="SSF54637">
    <property type="entry name" value="Thioesterase/thiol ester dehydrase-isomerase"/>
    <property type="match status" value="1"/>
</dbReference>
<dbReference type="EMBL" id="JAAVUN010000010">
    <property type="protein sequence ID" value="NKE09657.1"/>
    <property type="molecule type" value="Genomic_DNA"/>
</dbReference>
<dbReference type="Pfam" id="PF20789">
    <property type="entry name" value="4HBT_3C"/>
    <property type="match status" value="1"/>
</dbReference>
<reference evidence="3 4" key="1">
    <citation type="submission" date="2020-02" db="EMBL/GenBank/DDBJ databases">
        <authorList>
            <person name="Sun Q."/>
        </authorList>
    </citation>
    <scope>NUCLEOTIDE SEQUENCE [LARGE SCALE GENOMIC DNA]</scope>
    <source>
        <strain evidence="3 4">YIM 13062</strain>
    </source>
</reference>
<keyword evidence="4" id="KW-1185">Reference proteome</keyword>
<evidence type="ECO:0000313" key="3">
    <source>
        <dbReference type="EMBL" id="NKE09657.1"/>
    </source>
</evidence>
<gene>
    <name evidence="3" type="ORF">GTW58_06855</name>
</gene>
<dbReference type="AlphaFoldDB" id="A0A846TWQ2"/>
<dbReference type="InterPro" id="IPR049449">
    <property type="entry name" value="TesB_ACOT8-like_N"/>
</dbReference>
<dbReference type="InterPro" id="IPR042171">
    <property type="entry name" value="Acyl-CoA_hotdog"/>
</dbReference>
<comment type="caution">
    <text evidence="3">The sequence shown here is derived from an EMBL/GenBank/DDBJ whole genome shotgun (WGS) entry which is preliminary data.</text>
</comment>